<comment type="subcellular location">
    <subcellularLocation>
        <location evidence="1">Cell membrane</location>
        <topology evidence="1">Multi-pass membrane protein</topology>
    </subcellularLocation>
</comment>
<feature type="transmembrane region" description="Helical" evidence="9">
    <location>
        <begin position="264"/>
        <end position="284"/>
    </location>
</feature>
<feature type="domain" description="EamA" evidence="10">
    <location>
        <begin position="28"/>
        <end position="164"/>
    </location>
</feature>
<evidence type="ECO:0000256" key="6">
    <source>
        <dbReference type="ARBA" id="ARBA00022989"/>
    </source>
</evidence>
<accession>A0A2N6VN08</accession>
<evidence type="ECO:0000256" key="9">
    <source>
        <dbReference type="SAM" id="Phobius"/>
    </source>
</evidence>
<keyword evidence="7 9" id="KW-0472">Membrane</keyword>
<protein>
    <submittedName>
        <fullName evidence="11">EamA family transporter RarD</fullName>
    </submittedName>
</protein>
<name>A0A2N6VN08_9MICO</name>
<proteinExistence type="inferred from homology"/>
<organism evidence="11 12">
    <name type="scientific">Brevibacterium paucivorans</name>
    <dbReference type="NCBI Taxonomy" id="170994"/>
    <lineage>
        <taxon>Bacteria</taxon>
        <taxon>Bacillati</taxon>
        <taxon>Actinomycetota</taxon>
        <taxon>Actinomycetes</taxon>
        <taxon>Micrococcales</taxon>
        <taxon>Brevibacteriaceae</taxon>
        <taxon>Brevibacterium</taxon>
    </lineage>
</organism>
<feature type="transmembrane region" description="Helical" evidence="9">
    <location>
        <begin position="62"/>
        <end position="80"/>
    </location>
</feature>
<dbReference type="Proteomes" id="UP000235598">
    <property type="component" value="Unassembled WGS sequence"/>
</dbReference>
<feature type="transmembrane region" description="Helical" evidence="9">
    <location>
        <begin position="92"/>
        <end position="112"/>
    </location>
</feature>
<feature type="region of interest" description="Disordered" evidence="8">
    <location>
        <begin position="1"/>
        <end position="20"/>
    </location>
</feature>
<evidence type="ECO:0000313" key="12">
    <source>
        <dbReference type="Proteomes" id="UP000235598"/>
    </source>
</evidence>
<keyword evidence="6 9" id="KW-1133">Transmembrane helix</keyword>
<dbReference type="InterPro" id="IPR037185">
    <property type="entry name" value="EmrE-like"/>
</dbReference>
<dbReference type="RefSeq" id="WP_102238511.1">
    <property type="nucleotide sequence ID" value="NZ_PNHK01000002.1"/>
</dbReference>
<gene>
    <name evidence="11" type="primary">rarD</name>
    <name evidence="11" type="ORF">CJ199_05530</name>
</gene>
<comment type="caution">
    <text evidence="11">The sequence shown here is derived from an EMBL/GenBank/DDBJ whole genome shotgun (WGS) entry which is preliminary data.</text>
</comment>
<keyword evidence="3" id="KW-0813">Transport</keyword>
<feature type="transmembrane region" description="Helical" evidence="9">
    <location>
        <begin position="30"/>
        <end position="50"/>
    </location>
</feature>
<dbReference type="EMBL" id="PNHK01000002">
    <property type="protein sequence ID" value="PMD05477.1"/>
    <property type="molecule type" value="Genomic_DNA"/>
</dbReference>
<evidence type="ECO:0000256" key="7">
    <source>
        <dbReference type="ARBA" id="ARBA00023136"/>
    </source>
</evidence>
<dbReference type="InterPro" id="IPR004626">
    <property type="entry name" value="RarD"/>
</dbReference>
<reference evidence="11 12" key="1">
    <citation type="submission" date="2017-09" db="EMBL/GenBank/DDBJ databases">
        <title>Bacterial strain isolated from the female urinary microbiota.</title>
        <authorList>
            <person name="Thomas-White K."/>
            <person name="Kumar N."/>
            <person name="Forster S."/>
            <person name="Putonti C."/>
            <person name="Lawley T."/>
            <person name="Wolfe A.J."/>
        </authorList>
    </citation>
    <scope>NUCLEOTIDE SEQUENCE [LARGE SCALE GENOMIC DNA]</scope>
    <source>
        <strain evidence="11 12">UMB1301</strain>
    </source>
</reference>
<feature type="transmembrane region" description="Helical" evidence="9">
    <location>
        <begin position="290"/>
        <end position="313"/>
    </location>
</feature>
<feature type="domain" description="EamA" evidence="10">
    <location>
        <begin position="172"/>
        <end position="305"/>
    </location>
</feature>
<evidence type="ECO:0000256" key="2">
    <source>
        <dbReference type="ARBA" id="ARBA00007362"/>
    </source>
</evidence>
<feature type="transmembrane region" description="Helical" evidence="9">
    <location>
        <begin position="170"/>
        <end position="187"/>
    </location>
</feature>
<evidence type="ECO:0000256" key="5">
    <source>
        <dbReference type="ARBA" id="ARBA00022692"/>
    </source>
</evidence>
<dbReference type="PANTHER" id="PTHR22911:SF137">
    <property type="entry name" value="SOLUTE CARRIER FAMILY 35 MEMBER G2-RELATED"/>
    <property type="match status" value="1"/>
</dbReference>
<dbReference type="InterPro" id="IPR000620">
    <property type="entry name" value="EamA_dom"/>
</dbReference>
<evidence type="ECO:0000313" key="11">
    <source>
        <dbReference type="EMBL" id="PMD05477.1"/>
    </source>
</evidence>
<evidence type="ECO:0000256" key="8">
    <source>
        <dbReference type="SAM" id="MobiDB-lite"/>
    </source>
</evidence>
<feature type="transmembrane region" description="Helical" evidence="9">
    <location>
        <begin position="232"/>
        <end position="252"/>
    </location>
</feature>
<dbReference type="PANTHER" id="PTHR22911">
    <property type="entry name" value="ACYL-MALONYL CONDENSING ENZYME-RELATED"/>
    <property type="match status" value="1"/>
</dbReference>
<comment type="similarity">
    <text evidence="2">Belongs to the EamA transporter family.</text>
</comment>
<evidence type="ECO:0000256" key="4">
    <source>
        <dbReference type="ARBA" id="ARBA00022475"/>
    </source>
</evidence>
<dbReference type="NCBIfam" id="TIGR00688">
    <property type="entry name" value="rarD"/>
    <property type="match status" value="1"/>
</dbReference>
<feature type="transmembrane region" description="Helical" evidence="9">
    <location>
        <begin position="199"/>
        <end position="220"/>
    </location>
</feature>
<keyword evidence="4" id="KW-1003">Cell membrane</keyword>
<feature type="transmembrane region" description="Helical" evidence="9">
    <location>
        <begin position="124"/>
        <end position="141"/>
    </location>
</feature>
<dbReference type="Pfam" id="PF00892">
    <property type="entry name" value="EamA"/>
    <property type="match status" value="2"/>
</dbReference>
<sequence>MNAHPNNEPNTPEPNQGIPDDEQARRKAGLLFGLGAYLMWGALPLFFTIIQPAGPLEILAHRIVWSLFFCLILLLLARGFPRLWRLLRTPRILGLLTLAAITVAINWFIFVLGVDIGRVVEVSLGYYINPLISVLLGVLFLKEKLRPLQWLAMGIGAVAVVVIAVGNGRFPLLGVGVALSFGLYGLIKKRVGSRAGALEAMTIETIVLFIPSLVYVLYLVSQGQSQFETNGPLHVILMLCLGPVTAIPLILFGSAASRIPLSWVGMLQYVTPTMQFITGVIIMGEHMTPSRWAGFGIIWITVVLVCVDGVMAARRRRRLR</sequence>
<feature type="transmembrane region" description="Helical" evidence="9">
    <location>
        <begin position="148"/>
        <end position="164"/>
    </location>
</feature>
<dbReference type="SUPFAM" id="SSF103481">
    <property type="entry name" value="Multidrug resistance efflux transporter EmrE"/>
    <property type="match status" value="2"/>
</dbReference>
<evidence type="ECO:0000256" key="3">
    <source>
        <dbReference type="ARBA" id="ARBA00022448"/>
    </source>
</evidence>
<dbReference type="OrthoDB" id="369870at2"/>
<dbReference type="AlphaFoldDB" id="A0A2N6VN08"/>
<evidence type="ECO:0000259" key="10">
    <source>
        <dbReference type="Pfam" id="PF00892"/>
    </source>
</evidence>
<dbReference type="GO" id="GO:0005886">
    <property type="term" value="C:plasma membrane"/>
    <property type="evidence" value="ECO:0007669"/>
    <property type="project" value="UniProtKB-SubCell"/>
</dbReference>
<keyword evidence="5 9" id="KW-0812">Transmembrane</keyword>
<evidence type="ECO:0000256" key="1">
    <source>
        <dbReference type="ARBA" id="ARBA00004651"/>
    </source>
</evidence>
<feature type="compositionally biased region" description="Low complexity" evidence="8">
    <location>
        <begin position="1"/>
        <end position="15"/>
    </location>
</feature>